<sequence length="286" mass="31092">MSHPILNRDIDMVGPDAVSIMRPSPLGNPYAIGLDGDRDTVIEKYRAWLDARIAERDPVVCTALLGIRAGQPLVCHCAPSKCHGEIIAAVLDSERLEALRSGRPPSFRYAGIGSRDTPPHILDLMKRIAQRLSGKEPWGYTLLSGGASGADSAFESGAATKEIYLPWPGFNGRKPIDRPGTVQSLPLSDAWRVAALLHPGWKSLKDPARAFMARNSHQILGADLRSPVDFVVCWTADGCESEAQRTRATGGTGQAIALADRWGVPVFNLQRGTHDVLDRIKRFIEG</sequence>
<evidence type="ECO:0000259" key="1">
    <source>
        <dbReference type="Pfam" id="PF14216"/>
    </source>
</evidence>
<comment type="caution">
    <text evidence="2">The sequence shown here is derived from an EMBL/GenBank/DDBJ whole genome shotgun (WGS) entry which is preliminary data.</text>
</comment>
<organism evidence="2 3">
    <name type="scientific">Igneacidithiobacillus copahuensis</name>
    <dbReference type="NCBI Taxonomy" id="2724909"/>
    <lineage>
        <taxon>Bacteria</taxon>
        <taxon>Pseudomonadati</taxon>
        <taxon>Pseudomonadota</taxon>
        <taxon>Acidithiobacillia</taxon>
        <taxon>Acidithiobacillales</taxon>
        <taxon>Acidithiobacillaceae</taxon>
        <taxon>Igneacidithiobacillus</taxon>
    </lineage>
</organism>
<dbReference type="InterPro" id="IPR025475">
    <property type="entry name" value="DUF4326"/>
</dbReference>
<dbReference type="AlphaFoldDB" id="A0AAE2YPQ4"/>
<proteinExistence type="predicted"/>
<dbReference type="Pfam" id="PF14216">
    <property type="entry name" value="DUF4326"/>
    <property type="match status" value="1"/>
</dbReference>
<evidence type="ECO:0000313" key="3">
    <source>
        <dbReference type="Proteomes" id="UP001197378"/>
    </source>
</evidence>
<reference evidence="2" key="1">
    <citation type="journal article" date="2021" name="ISME J.">
        <title>Genomic evolution of the class Acidithiobacillia: deep-branching Proteobacteria living in extreme acidic conditions.</title>
        <authorList>
            <person name="Moya-Beltran A."/>
            <person name="Beard S."/>
            <person name="Rojas-Villalobos C."/>
            <person name="Issotta F."/>
            <person name="Gallardo Y."/>
            <person name="Ulloa R."/>
            <person name="Giaveno A."/>
            <person name="Degli Esposti M."/>
            <person name="Johnson D.B."/>
            <person name="Quatrini R."/>
        </authorList>
    </citation>
    <scope>NUCLEOTIDE SEQUENCE</scope>
    <source>
        <strain evidence="2">VAN18-1</strain>
    </source>
</reference>
<protein>
    <submittedName>
        <fullName evidence="2">DUF4326 domain-containing protein</fullName>
    </submittedName>
</protein>
<name>A0AAE2YPQ4_9PROT</name>
<dbReference type="EMBL" id="JAAXYO010000087">
    <property type="protein sequence ID" value="MBU2787872.1"/>
    <property type="molecule type" value="Genomic_DNA"/>
</dbReference>
<keyword evidence="3" id="KW-1185">Reference proteome</keyword>
<dbReference type="Proteomes" id="UP001197378">
    <property type="component" value="Unassembled WGS sequence"/>
</dbReference>
<accession>A0AAE2YPQ4</accession>
<evidence type="ECO:0000313" key="2">
    <source>
        <dbReference type="EMBL" id="MBU2787872.1"/>
    </source>
</evidence>
<gene>
    <name evidence="2" type="ORF">HFQ13_06595</name>
</gene>
<feature type="domain" description="DUF4326" evidence="1">
    <location>
        <begin position="14"/>
        <end position="88"/>
    </location>
</feature>